<dbReference type="PANTHER" id="PTHR11746">
    <property type="entry name" value="O-METHYLTRANSFERASE"/>
    <property type="match status" value="1"/>
</dbReference>
<dbReference type="EMBL" id="JBBNAF010000011">
    <property type="protein sequence ID" value="KAK9098006.1"/>
    <property type="molecule type" value="Genomic_DNA"/>
</dbReference>
<dbReference type="GO" id="GO:0008171">
    <property type="term" value="F:O-methyltransferase activity"/>
    <property type="evidence" value="ECO:0007669"/>
    <property type="project" value="InterPro"/>
</dbReference>
<dbReference type="Proteomes" id="UP001420932">
    <property type="component" value="Unassembled WGS sequence"/>
</dbReference>
<dbReference type="InterPro" id="IPR036390">
    <property type="entry name" value="WH_DNA-bd_sf"/>
</dbReference>
<dbReference type="FunFam" id="1.10.10.10:FF:000357">
    <property type="entry name" value="Caffeic acid 3-O-methyltransferase"/>
    <property type="match status" value="1"/>
</dbReference>
<evidence type="ECO:0000313" key="8">
    <source>
        <dbReference type="Proteomes" id="UP001420932"/>
    </source>
</evidence>
<dbReference type="AlphaFoldDB" id="A0AAP0ERE1"/>
<proteinExistence type="predicted"/>
<evidence type="ECO:0000256" key="4">
    <source>
        <dbReference type="PIRSR" id="PIRSR005739-1"/>
    </source>
</evidence>
<keyword evidence="2" id="KW-0808">Transferase</keyword>
<evidence type="ECO:0000256" key="3">
    <source>
        <dbReference type="ARBA" id="ARBA00022691"/>
    </source>
</evidence>
<dbReference type="GO" id="GO:0046983">
    <property type="term" value="F:protein dimerization activity"/>
    <property type="evidence" value="ECO:0007669"/>
    <property type="project" value="InterPro"/>
</dbReference>
<evidence type="ECO:0000256" key="2">
    <source>
        <dbReference type="ARBA" id="ARBA00022679"/>
    </source>
</evidence>
<dbReference type="Gene3D" id="1.10.10.10">
    <property type="entry name" value="Winged helix-like DNA-binding domain superfamily/Winged helix DNA-binding domain"/>
    <property type="match status" value="1"/>
</dbReference>
<comment type="caution">
    <text evidence="7">The sequence shown here is derived from an EMBL/GenBank/DDBJ whole genome shotgun (WGS) entry which is preliminary data.</text>
</comment>
<dbReference type="Pfam" id="PF08100">
    <property type="entry name" value="Dimerisation"/>
    <property type="match status" value="1"/>
</dbReference>
<evidence type="ECO:0000256" key="1">
    <source>
        <dbReference type="ARBA" id="ARBA00022603"/>
    </source>
</evidence>
<keyword evidence="3" id="KW-0949">S-adenosyl-L-methionine</keyword>
<gene>
    <name evidence="7" type="ORF">Syun_025051</name>
</gene>
<keyword evidence="1" id="KW-0489">Methyltransferase</keyword>
<name>A0AAP0ERE1_9MAGN</name>
<dbReference type="InterPro" id="IPR036388">
    <property type="entry name" value="WH-like_DNA-bd_sf"/>
</dbReference>
<dbReference type="InterPro" id="IPR016461">
    <property type="entry name" value="COMT-like"/>
</dbReference>
<dbReference type="PIRSF" id="PIRSF005739">
    <property type="entry name" value="O-mtase"/>
    <property type="match status" value="1"/>
</dbReference>
<dbReference type="SUPFAM" id="SSF46785">
    <property type="entry name" value="Winged helix' DNA-binding domain"/>
    <property type="match status" value="1"/>
</dbReference>
<dbReference type="InterPro" id="IPR012967">
    <property type="entry name" value="COMT_dimerisation"/>
</dbReference>
<evidence type="ECO:0000259" key="5">
    <source>
        <dbReference type="Pfam" id="PF00891"/>
    </source>
</evidence>
<evidence type="ECO:0000259" key="6">
    <source>
        <dbReference type="Pfam" id="PF08100"/>
    </source>
</evidence>
<feature type="domain" description="O-methyltransferase C-terminal" evidence="5">
    <location>
        <begin position="165"/>
        <end position="354"/>
    </location>
</feature>
<dbReference type="Pfam" id="PF00891">
    <property type="entry name" value="Methyltransf_2"/>
    <property type="match status" value="1"/>
</dbReference>
<dbReference type="InterPro" id="IPR001077">
    <property type="entry name" value="COMT_C"/>
</dbReference>
<sequence length="373" mass="41295">MDFNIGDNLSSNAYGDVKDEGYYIAKGLVNSSFLPMVMRAAIKLNVFEIMNNSTKTHLSPSHIASQLPNNKNPNAHIFLDRMLRFLASYSVLTCTTNNNVNVSSSGSVEVERLYGLTPTCKYFVKNKDGASLATSLLASTDKVMLDTCGYLDEIVLEPDFSMDDKVYGGMNAYEYFAQHPEWKELCNTIMSDETLITMERILDKYKGFDGLKVVVDVGGGIGTNINLIVSKYPTIKGINFDSPLVIETAPAYPGVEHVGGDMFVSVPKGDAIFMKWILHNWKDEECLTLLKKCYEAIPNEGKVIVVEGLIPEVPKPDDNATRDICASDIIMTMSFGAKERTEKDYEALAKGSGFTGIRLVCNACNLWVIEFLK</sequence>
<feature type="active site" description="Proton acceptor" evidence="4">
    <location>
        <position position="279"/>
    </location>
</feature>
<dbReference type="GO" id="GO:0032259">
    <property type="term" value="P:methylation"/>
    <property type="evidence" value="ECO:0007669"/>
    <property type="project" value="UniProtKB-KW"/>
</dbReference>
<dbReference type="SUPFAM" id="SSF53335">
    <property type="entry name" value="S-adenosyl-L-methionine-dependent methyltransferases"/>
    <property type="match status" value="1"/>
</dbReference>
<reference evidence="7 8" key="1">
    <citation type="submission" date="2024-01" db="EMBL/GenBank/DDBJ databases">
        <title>Genome assemblies of Stephania.</title>
        <authorList>
            <person name="Yang L."/>
        </authorList>
    </citation>
    <scope>NUCLEOTIDE SEQUENCE [LARGE SCALE GENOMIC DNA]</scope>
    <source>
        <strain evidence="7">YNDBR</strain>
        <tissue evidence="7">Leaf</tissue>
    </source>
</reference>
<protein>
    <recommendedName>
        <fullName evidence="9">O-methyltransferase</fullName>
    </recommendedName>
</protein>
<evidence type="ECO:0000313" key="7">
    <source>
        <dbReference type="EMBL" id="KAK9098006.1"/>
    </source>
</evidence>
<dbReference type="InterPro" id="IPR029063">
    <property type="entry name" value="SAM-dependent_MTases_sf"/>
</dbReference>
<organism evidence="7 8">
    <name type="scientific">Stephania yunnanensis</name>
    <dbReference type="NCBI Taxonomy" id="152371"/>
    <lineage>
        <taxon>Eukaryota</taxon>
        <taxon>Viridiplantae</taxon>
        <taxon>Streptophyta</taxon>
        <taxon>Embryophyta</taxon>
        <taxon>Tracheophyta</taxon>
        <taxon>Spermatophyta</taxon>
        <taxon>Magnoliopsida</taxon>
        <taxon>Ranunculales</taxon>
        <taxon>Menispermaceae</taxon>
        <taxon>Menispermoideae</taxon>
        <taxon>Cissampelideae</taxon>
        <taxon>Stephania</taxon>
    </lineage>
</organism>
<evidence type="ECO:0008006" key="9">
    <source>
        <dbReference type="Google" id="ProtNLM"/>
    </source>
</evidence>
<keyword evidence="8" id="KW-1185">Reference proteome</keyword>
<feature type="domain" description="O-methyltransferase dimerisation" evidence="6">
    <location>
        <begin position="28"/>
        <end position="125"/>
    </location>
</feature>
<dbReference type="Gene3D" id="3.40.50.150">
    <property type="entry name" value="Vaccinia Virus protein VP39"/>
    <property type="match status" value="1"/>
</dbReference>
<dbReference type="PROSITE" id="PS51683">
    <property type="entry name" value="SAM_OMT_II"/>
    <property type="match status" value="1"/>
</dbReference>
<accession>A0AAP0ERE1</accession>